<dbReference type="Pfam" id="PF13358">
    <property type="entry name" value="DDE_3"/>
    <property type="match status" value="1"/>
</dbReference>
<dbReference type="Proteomes" id="UP000694395">
    <property type="component" value="Chromosome 11"/>
</dbReference>
<reference evidence="2" key="2">
    <citation type="submission" date="2025-08" db="UniProtKB">
        <authorList>
            <consortium name="Ensembl"/>
        </authorList>
    </citation>
    <scope>IDENTIFICATION</scope>
</reference>
<dbReference type="GeneTree" id="ENSGT01150000286900"/>
<reference evidence="2" key="1">
    <citation type="submission" date="2020-07" db="EMBL/GenBank/DDBJ databases">
        <title>A long reads based de novo assembly of the rainbow trout Arlee double haploid line genome.</title>
        <authorList>
            <person name="Gao G."/>
            <person name="Palti Y."/>
        </authorList>
    </citation>
    <scope>NUCLEOTIDE SEQUENCE [LARGE SCALE GENOMIC DNA]</scope>
</reference>
<dbReference type="Gene3D" id="3.30.420.10">
    <property type="entry name" value="Ribonuclease H-like superfamily/Ribonuclease H"/>
    <property type="match status" value="1"/>
</dbReference>
<dbReference type="InterPro" id="IPR036397">
    <property type="entry name" value="RNaseH_sf"/>
</dbReference>
<evidence type="ECO:0000259" key="1">
    <source>
        <dbReference type="Pfam" id="PF13358"/>
    </source>
</evidence>
<dbReference type="InterPro" id="IPR038717">
    <property type="entry name" value="Tc1-like_DDE_dom"/>
</dbReference>
<dbReference type="AlphaFoldDB" id="A0A8K9WQW0"/>
<reference evidence="2" key="3">
    <citation type="submission" date="2025-09" db="UniProtKB">
        <authorList>
            <consortium name="Ensembl"/>
        </authorList>
    </citation>
    <scope>IDENTIFICATION</scope>
</reference>
<dbReference type="GO" id="GO:0003676">
    <property type="term" value="F:nucleic acid binding"/>
    <property type="evidence" value="ECO:0007669"/>
    <property type="project" value="InterPro"/>
</dbReference>
<protein>
    <recommendedName>
        <fullName evidence="1">Tc1-like transposase DDE domain-containing protein</fullName>
    </recommendedName>
</protein>
<name>A0A8K9WQW0_ONCMY</name>
<proteinExistence type="predicted"/>
<sequence length="184" mass="21025">MPGERYLHQCIVPTVKFGGGGIIVWGCFSWFELGSLVPKKGNINTTAYNDILHDFVLPTLWQQFGEGPFIFQHDNAPVYKARSIQKWFVEIGVEELDWPAQSPDLNPIDNLWDELERRLRARLNFPTSVPDLTNALVAEWKQVPAAMFQHLVKAVIAAKRGPHNLVWCVPDRYLSSRSQIDLLE</sequence>
<organism evidence="2 3">
    <name type="scientific">Oncorhynchus mykiss</name>
    <name type="common">Rainbow trout</name>
    <name type="synonym">Salmo gairdneri</name>
    <dbReference type="NCBI Taxonomy" id="8022"/>
    <lineage>
        <taxon>Eukaryota</taxon>
        <taxon>Metazoa</taxon>
        <taxon>Chordata</taxon>
        <taxon>Craniata</taxon>
        <taxon>Vertebrata</taxon>
        <taxon>Euteleostomi</taxon>
        <taxon>Actinopterygii</taxon>
        <taxon>Neopterygii</taxon>
        <taxon>Teleostei</taxon>
        <taxon>Protacanthopterygii</taxon>
        <taxon>Salmoniformes</taxon>
        <taxon>Salmonidae</taxon>
        <taxon>Salmoninae</taxon>
        <taxon>Oncorhynchus</taxon>
    </lineage>
</organism>
<evidence type="ECO:0000313" key="2">
    <source>
        <dbReference type="Ensembl" id="ENSOMYP00000117655.1"/>
    </source>
</evidence>
<evidence type="ECO:0000313" key="3">
    <source>
        <dbReference type="Proteomes" id="UP000694395"/>
    </source>
</evidence>
<dbReference type="Ensembl" id="ENSOMYT00000157792.1">
    <property type="protein sequence ID" value="ENSOMYP00000117655.1"/>
    <property type="gene ID" value="ENSOMYG00000072005.1"/>
</dbReference>
<accession>A0A8K9WQW0</accession>
<keyword evidence="3" id="KW-1185">Reference proteome</keyword>
<feature type="domain" description="Tc1-like transposase DDE" evidence="1">
    <location>
        <begin position="39"/>
        <end position="127"/>
    </location>
</feature>